<protein>
    <submittedName>
        <fullName evidence="2">Ig-like domain-containing protein</fullName>
    </submittedName>
</protein>
<evidence type="ECO:0000313" key="1">
    <source>
        <dbReference type="Proteomes" id="UP000050761"/>
    </source>
</evidence>
<dbReference type="Proteomes" id="UP000050761">
    <property type="component" value="Unassembled WGS sequence"/>
</dbReference>
<dbReference type="AlphaFoldDB" id="A0A183GQ07"/>
<proteinExistence type="predicted"/>
<accession>A0A183GQ07</accession>
<dbReference type="WBParaSite" id="HPBE_0002477701-mRNA-1">
    <property type="protein sequence ID" value="HPBE_0002477701-mRNA-1"/>
    <property type="gene ID" value="HPBE_0002477701"/>
</dbReference>
<keyword evidence="1" id="KW-1185">Reference proteome</keyword>
<evidence type="ECO:0000313" key="2">
    <source>
        <dbReference type="WBParaSite" id="HPBE_0002477701-mRNA-1"/>
    </source>
</evidence>
<name>A0A183GQ07_HELPZ</name>
<sequence length="322" mass="35642">LAGSQQLTFKLSYNMNSTADPSTNGDPANRRLPSTGAEFFLTSTTSVINNQMYCNAVLNITGASEAGLLRVLNSSYIAFELVAPGTTGAGVYVAVAFSEDDTLAYTQSIECSSIGMEPLSMKFSYYDRNGKNVRIKGEEGIHDQYFLNEVAVFQDGNVYCSAEVNVQGSTISKEGKDYVIECSALVNEGYTWKFSYNNATPANVRIAGEENIRDSYFGMVTIRAADSQLYCSAVVNVFRLNPNQPYNILLANGNTDSNGLTVHEHSVVSSSRLISYNNDVKVVVSCVFKFLRNLCTHKERFPTQNIIRQRYMWKDKGLLHSR</sequence>
<organism evidence="1 2">
    <name type="scientific">Heligmosomoides polygyrus</name>
    <name type="common">Parasitic roundworm</name>
    <dbReference type="NCBI Taxonomy" id="6339"/>
    <lineage>
        <taxon>Eukaryota</taxon>
        <taxon>Metazoa</taxon>
        <taxon>Ecdysozoa</taxon>
        <taxon>Nematoda</taxon>
        <taxon>Chromadorea</taxon>
        <taxon>Rhabditida</taxon>
        <taxon>Rhabditina</taxon>
        <taxon>Rhabditomorpha</taxon>
        <taxon>Strongyloidea</taxon>
        <taxon>Heligmosomidae</taxon>
        <taxon>Heligmosomoides</taxon>
    </lineage>
</organism>
<reference evidence="2" key="1">
    <citation type="submission" date="2019-09" db="UniProtKB">
        <authorList>
            <consortium name="WormBaseParasite"/>
        </authorList>
    </citation>
    <scope>IDENTIFICATION</scope>
</reference>